<dbReference type="Pfam" id="PF01826">
    <property type="entry name" value="TIL"/>
    <property type="match status" value="1"/>
</dbReference>
<evidence type="ECO:0000259" key="3">
    <source>
        <dbReference type="Pfam" id="PF01826"/>
    </source>
</evidence>
<dbReference type="Pfam" id="PF08742">
    <property type="entry name" value="C8"/>
    <property type="match status" value="1"/>
</dbReference>
<feature type="domain" description="TIL" evidence="3">
    <location>
        <begin position="46"/>
        <end position="98"/>
    </location>
</feature>
<accession>A0AAV4W4U5</accession>
<name>A0AAV4W4U5_CAEEX</name>
<dbReference type="InterPro" id="IPR050780">
    <property type="entry name" value="Mucin_vWF_Thrombospondin_sf"/>
</dbReference>
<dbReference type="PANTHER" id="PTHR11339">
    <property type="entry name" value="EXTRACELLULAR MATRIX GLYCOPROTEIN RELATED"/>
    <property type="match status" value="1"/>
</dbReference>
<evidence type="ECO:0000259" key="4">
    <source>
        <dbReference type="Pfam" id="PF08742"/>
    </source>
</evidence>
<dbReference type="CDD" id="cd19941">
    <property type="entry name" value="TIL"/>
    <property type="match status" value="1"/>
</dbReference>
<dbReference type="FunFam" id="2.10.25.10:FF:000055">
    <property type="entry name" value="alpha-tectorin isoform X1"/>
    <property type="match status" value="1"/>
</dbReference>
<dbReference type="InterPro" id="IPR002919">
    <property type="entry name" value="TIL_dom"/>
</dbReference>
<comment type="caution">
    <text evidence="5">The sequence shown here is derived from an EMBL/GenBank/DDBJ whole genome shotgun (WGS) entry which is preliminary data.</text>
</comment>
<dbReference type="Proteomes" id="UP001054945">
    <property type="component" value="Unassembled WGS sequence"/>
</dbReference>
<protein>
    <submittedName>
        <fullName evidence="5">Hemocytin</fullName>
    </submittedName>
</protein>
<comment type="similarity">
    <text evidence="1">Belongs to the serine protease inhibitor-like (TIL domain-containing) family.</text>
</comment>
<dbReference type="EMBL" id="BPLR01015552">
    <property type="protein sequence ID" value="GIY76919.1"/>
    <property type="molecule type" value="Genomic_DNA"/>
</dbReference>
<dbReference type="Gene3D" id="2.10.25.10">
    <property type="entry name" value="Laminin"/>
    <property type="match status" value="1"/>
</dbReference>
<evidence type="ECO:0000256" key="1">
    <source>
        <dbReference type="ARBA" id="ARBA00007611"/>
    </source>
</evidence>
<reference evidence="5 6" key="1">
    <citation type="submission" date="2021-06" db="EMBL/GenBank/DDBJ databases">
        <title>Caerostris extrusa draft genome.</title>
        <authorList>
            <person name="Kono N."/>
            <person name="Arakawa K."/>
        </authorList>
    </citation>
    <scope>NUCLEOTIDE SEQUENCE [LARGE SCALE GENOMIC DNA]</scope>
</reference>
<dbReference type="AlphaFoldDB" id="A0AAV4W4U5"/>
<gene>
    <name evidence="5" type="primary">CSH_0392</name>
    <name evidence="5" type="ORF">CEXT_399321</name>
</gene>
<evidence type="ECO:0000313" key="6">
    <source>
        <dbReference type="Proteomes" id="UP001054945"/>
    </source>
</evidence>
<organism evidence="5 6">
    <name type="scientific">Caerostris extrusa</name>
    <name type="common">Bark spider</name>
    <name type="synonym">Caerostris bankana</name>
    <dbReference type="NCBI Taxonomy" id="172846"/>
    <lineage>
        <taxon>Eukaryota</taxon>
        <taxon>Metazoa</taxon>
        <taxon>Ecdysozoa</taxon>
        <taxon>Arthropoda</taxon>
        <taxon>Chelicerata</taxon>
        <taxon>Arachnida</taxon>
        <taxon>Araneae</taxon>
        <taxon>Araneomorphae</taxon>
        <taxon>Entelegynae</taxon>
        <taxon>Araneoidea</taxon>
        <taxon>Araneidae</taxon>
        <taxon>Caerostris</taxon>
    </lineage>
</organism>
<keyword evidence="2" id="KW-1015">Disulfide bond</keyword>
<evidence type="ECO:0000313" key="5">
    <source>
        <dbReference type="EMBL" id="GIY76919.1"/>
    </source>
</evidence>
<dbReference type="GO" id="GO:0031012">
    <property type="term" value="C:extracellular matrix"/>
    <property type="evidence" value="ECO:0007669"/>
    <property type="project" value="TreeGrafter"/>
</dbReference>
<evidence type="ECO:0000256" key="2">
    <source>
        <dbReference type="ARBA" id="ARBA00023157"/>
    </source>
</evidence>
<dbReference type="GO" id="GO:0005615">
    <property type="term" value="C:extracellular space"/>
    <property type="evidence" value="ECO:0007669"/>
    <property type="project" value="TreeGrafter"/>
</dbReference>
<dbReference type="InterPro" id="IPR014853">
    <property type="entry name" value="VWF/SSPO/ZAN-like_Cys-rich_dom"/>
</dbReference>
<dbReference type="InterPro" id="IPR036084">
    <property type="entry name" value="Ser_inhib-like_sf"/>
</dbReference>
<keyword evidence="6" id="KW-1185">Reference proteome</keyword>
<dbReference type="SUPFAM" id="SSF57567">
    <property type="entry name" value="Serine protease inhibitors"/>
    <property type="match status" value="1"/>
</dbReference>
<feature type="domain" description="VWF/SSPO/Zonadhesin-like cysteine-rich" evidence="4">
    <location>
        <begin position="2"/>
        <end position="39"/>
    </location>
</feature>
<sequence length="211" mass="22727">MDCCNMGAEESCQCTSMGEFVLECSRAGVDMSKGWRQPDYAVSLGCTNGSVYNECGPACPPTCRDLQPVCNFQKCVDGCHCPTGTVLEKGQCISKDLCPCHYGSQHFDSGETIQQDCNAVVVFQLNLRFILGITIHTPEEAVVKLKPSMDVTVNGREMESLPIKAPGIYIGQSTSSFMRVPHLSHSGTNVLAVSTGATGLESNKMTDQSIK</sequence>
<dbReference type="PANTHER" id="PTHR11339:SF386">
    <property type="entry name" value="HEMOLECTIN, ISOFORM A"/>
    <property type="match status" value="1"/>
</dbReference>
<proteinExistence type="inferred from homology"/>